<dbReference type="InterPro" id="IPR007887">
    <property type="entry name" value="MecA_N"/>
</dbReference>
<protein>
    <submittedName>
        <fullName evidence="8">Cell division protein FtsI/penicillin-binding protein 2</fullName>
    </submittedName>
</protein>
<dbReference type="Proteomes" id="UP000292564">
    <property type="component" value="Unassembled WGS sequence"/>
</dbReference>
<dbReference type="RefSeq" id="WP_130508891.1">
    <property type="nucleotide sequence ID" value="NZ_SHKY01000001.1"/>
</dbReference>
<dbReference type="InterPro" id="IPR050515">
    <property type="entry name" value="Beta-lactam/transpept"/>
</dbReference>
<keyword evidence="9" id="KW-1185">Reference proteome</keyword>
<comment type="similarity">
    <text evidence="2">Belongs to the transpeptidase family.</text>
</comment>
<reference evidence="8 9" key="1">
    <citation type="submission" date="2019-02" db="EMBL/GenBank/DDBJ databases">
        <title>Sequencing the genomes of 1000 actinobacteria strains.</title>
        <authorList>
            <person name="Klenk H.-P."/>
        </authorList>
    </citation>
    <scope>NUCLEOTIDE SEQUENCE [LARGE SCALE GENOMIC DNA]</scope>
    <source>
        <strain evidence="8 9">DSM 45162</strain>
    </source>
</reference>
<dbReference type="Gene3D" id="3.40.710.10">
    <property type="entry name" value="DD-peptidase/beta-lactamase superfamily"/>
    <property type="match status" value="1"/>
</dbReference>
<dbReference type="GO" id="GO:0008658">
    <property type="term" value="F:penicillin binding"/>
    <property type="evidence" value="ECO:0007669"/>
    <property type="project" value="InterPro"/>
</dbReference>
<feature type="domain" description="Penicillin-binding protein transpeptidase" evidence="5">
    <location>
        <begin position="373"/>
        <end position="645"/>
    </location>
</feature>
<sequence>MRRFRHSARARDLRHRRTAAAAAAVLLLVGAATGCSSSNGPDDTLADFLTGWRSGNLDKVGFVRADGGSIKATEVLDQLQALAGDLARSPLVLNAQGEPKVTGDIAAGAIKLDWTLPGGTPWSYQSTVRMTKQDSDGWRVVWEPAIVQSELTTGDRLALRRVPAKRATILDGAGQPIVTPQQVVTIGVSPEKIKDLAQLTADLRKAFDSIDVDVDLKALKGRVAKADPGAFLDLVTLRRPDYNKIRDDVRPLNGTVFREEERLLAPTREFARALLGTVDPATKDDLVANPDTVAAGELVGHGGLQQRYDNVLRGIAGTSVVISRKSPDDNTVEDAQLFSTPPQAGTPVKTTLNAATQRAADAAVGAEPKPSALVAVRISDGNVLAVANGPDGGGVNTAFTAQVPPGSTWKMASALGLLTKKAVTADEPVDCPKTATVDGREFRNAAGEVLGKVPFHTDFAKSCNTAFVGLAPKLGADGLAQSAALLGVGAQWDMGIEAFSGKVSTGATPTELAAAAFGQGTTVVSPLAMAGATAAVARGQFRQPRLITEPAPARPAADGPALDATAVGAVRDMMREVVTSGTGTGLRNVPGKPVSGKTGTAEFADGQKDTHAWFVGWQGDVAFAVMVEKGGAGAEAAVPIVNRFLTTLNR</sequence>
<dbReference type="EMBL" id="SHKY01000001">
    <property type="protein sequence ID" value="RZU49888.1"/>
    <property type="molecule type" value="Genomic_DNA"/>
</dbReference>
<evidence type="ECO:0000256" key="2">
    <source>
        <dbReference type="ARBA" id="ARBA00007171"/>
    </source>
</evidence>
<accession>A0A4Q7ZGK9</accession>
<organism evidence="8 9">
    <name type="scientific">Krasilnikovia cinnamomea</name>
    <dbReference type="NCBI Taxonomy" id="349313"/>
    <lineage>
        <taxon>Bacteria</taxon>
        <taxon>Bacillati</taxon>
        <taxon>Actinomycetota</taxon>
        <taxon>Actinomycetes</taxon>
        <taxon>Micromonosporales</taxon>
        <taxon>Micromonosporaceae</taxon>
        <taxon>Krasilnikovia</taxon>
    </lineage>
</organism>
<dbReference type="PROSITE" id="PS51257">
    <property type="entry name" value="PROKAR_LIPOPROTEIN"/>
    <property type="match status" value="1"/>
</dbReference>
<dbReference type="InterPro" id="IPR036138">
    <property type="entry name" value="PBP_dimer_sf"/>
</dbReference>
<dbReference type="PANTHER" id="PTHR30627">
    <property type="entry name" value="PEPTIDOGLYCAN D,D-TRANSPEPTIDASE"/>
    <property type="match status" value="1"/>
</dbReference>
<evidence type="ECO:0000256" key="4">
    <source>
        <dbReference type="SAM" id="SignalP"/>
    </source>
</evidence>
<dbReference type="GO" id="GO:0051301">
    <property type="term" value="P:cell division"/>
    <property type="evidence" value="ECO:0007669"/>
    <property type="project" value="UniProtKB-KW"/>
</dbReference>
<dbReference type="Pfam" id="PF03717">
    <property type="entry name" value="PBP_dimer"/>
    <property type="match status" value="1"/>
</dbReference>
<evidence type="ECO:0000313" key="9">
    <source>
        <dbReference type="Proteomes" id="UP000292564"/>
    </source>
</evidence>
<dbReference type="GO" id="GO:0046677">
    <property type="term" value="P:response to antibiotic"/>
    <property type="evidence" value="ECO:0007669"/>
    <property type="project" value="InterPro"/>
</dbReference>
<dbReference type="InterPro" id="IPR012338">
    <property type="entry name" value="Beta-lactam/transpept-like"/>
</dbReference>
<proteinExistence type="inferred from homology"/>
<feature type="chain" id="PRO_5038465043" evidence="4">
    <location>
        <begin position="35"/>
        <end position="650"/>
    </location>
</feature>
<dbReference type="SUPFAM" id="SSF56601">
    <property type="entry name" value="beta-lactamase/transpeptidase-like"/>
    <property type="match status" value="1"/>
</dbReference>
<dbReference type="SUPFAM" id="SSF56519">
    <property type="entry name" value="Penicillin binding protein dimerisation domain"/>
    <property type="match status" value="1"/>
</dbReference>
<name>A0A4Q7ZGK9_9ACTN</name>
<keyword evidence="8" id="KW-0131">Cell cycle</keyword>
<evidence type="ECO:0000256" key="3">
    <source>
        <dbReference type="ARBA" id="ARBA00023136"/>
    </source>
</evidence>
<dbReference type="Pfam" id="PF00905">
    <property type="entry name" value="Transpeptidase"/>
    <property type="match status" value="1"/>
</dbReference>
<feature type="signal peptide" evidence="4">
    <location>
        <begin position="1"/>
        <end position="34"/>
    </location>
</feature>
<keyword evidence="4" id="KW-0732">Signal</keyword>
<feature type="domain" description="Penicillin-binding protein dimerisation" evidence="6">
    <location>
        <begin position="162"/>
        <end position="322"/>
    </location>
</feature>
<dbReference type="Pfam" id="PF05223">
    <property type="entry name" value="MecA_N"/>
    <property type="match status" value="1"/>
</dbReference>
<comment type="caution">
    <text evidence="8">The sequence shown here is derived from an EMBL/GenBank/DDBJ whole genome shotgun (WGS) entry which is preliminary data.</text>
</comment>
<dbReference type="GO" id="GO:0005886">
    <property type="term" value="C:plasma membrane"/>
    <property type="evidence" value="ECO:0007669"/>
    <property type="project" value="TreeGrafter"/>
</dbReference>
<feature type="domain" description="NTF2-like N-terminal transpeptidase" evidence="7">
    <location>
        <begin position="41"/>
        <end position="154"/>
    </location>
</feature>
<dbReference type="InterPro" id="IPR001460">
    <property type="entry name" value="PCN-bd_Tpept"/>
</dbReference>
<dbReference type="GO" id="GO:0071555">
    <property type="term" value="P:cell wall organization"/>
    <property type="evidence" value="ECO:0007669"/>
    <property type="project" value="TreeGrafter"/>
</dbReference>
<dbReference type="PANTHER" id="PTHR30627:SF24">
    <property type="entry name" value="PENICILLIN-BINDING PROTEIN 4B"/>
    <property type="match status" value="1"/>
</dbReference>
<evidence type="ECO:0000259" key="6">
    <source>
        <dbReference type="Pfam" id="PF03717"/>
    </source>
</evidence>
<dbReference type="OrthoDB" id="5241017at2"/>
<dbReference type="AlphaFoldDB" id="A0A4Q7ZGK9"/>
<keyword evidence="3" id="KW-0472">Membrane</keyword>
<dbReference type="Gene3D" id="3.90.1310.10">
    <property type="entry name" value="Penicillin-binding protein 2a (Domain 2)"/>
    <property type="match status" value="1"/>
</dbReference>
<evidence type="ECO:0000256" key="1">
    <source>
        <dbReference type="ARBA" id="ARBA00004370"/>
    </source>
</evidence>
<keyword evidence="8" id="KW-0132">Cell division</keyword>
<dbReference type="InterPro" id="IPR005311">
    <property type="entry name" value="PBP_dimer"/>
</dbReference>
<gene>
    <name evidence="8" type="ORF">EV385_1645</name>
</gene>
<comment type="subcellular location">
    <subcellularLocation>
        <location evidence="1">Membrane</location>
    </subcellularLocation>
</comment>
<dbReference type="GO" id="GO:0071972">
    <property type="term" value="F:peptidoglycan L,D-transpeptidase activity"/>
    <property type="evidence" value="ECO:0007669"/>
    <property type="project" value="TreeGrafter"/>
</dbReference>
<evidence type="ECO:0000313" key="8">
    <source>
        <dbReference type="EMBL" id="RZU49888.1"/>
    </source>
</evidence>
<evidence type="ECO:0000259" key="7">
    <source>
        <dbReference type="Pfam" id="PF05223"/>
    </source>
</evidence>
<evidence type="ECO:0000259" key="5">
    <source>
        <dbReference type="Pfam" id="PF00905"/>
    </source>
</evidence>